<dbReference type="Gene3D" id="3.30.450.20">
    <property type="entry name" value="PAS domain"/>
    <property type="match status" value="2"/>
</dbReference>
<dbReference type="Pfam" id="PF00672">
    <property type="entry name" value="HAMP"/>
    <property type="match status" value="1"/>
</dbReference>
<dbReference type="SMART" id="SM00091">
    <property type="entry name" value="PAS"/>
    <property type="match status" value="1"/>
</dbReference>
<dbReference type="InterPro" id="IPR052162">
    <property type="entry name" value="Sensor_kinase/Photoreceptor"/>
</dbReference>
<dbReference type="CDD" id="cd00130">
    <property type="entry name" value="PAS"/>
    <property type="match status" value="2"/>
</dbReference>
<dbReference type="GO" id="GO:0004673">
    <property type="term" value="F:protein histidine kinase activity"/>
    <property type="evidence" value="ECO:0007669"/>
    <property type="project" value="UniProtKB-EC"/>
</dbReference>
<evidence type="ECO:0000259" key="9">
    <source>
        <dbReference type="PROSITE" id="PS50885"/>
    </source>
</evidence>
<keyword evidence="3" id="KW-0597">Phosphoprotein</keyword>
<dbReference type="PANTHER" id="PTHR43304">
    <property type="entry name" value="PHYTOCHROME-LIKE PROTEIN CPH1"/>
    <property type="match status" value="1"/>
</dbReference>
<keyword evidence="6" id="KW-0812">Transmembrane</keyword>
<dbReference type="InterPro" id="IPR000014">
    <property type="entry name" value="PAS"/>
</dbReference>
<keyword evidence="6" id="KW-1133">Transmembrane helix</keyword>
<evidence type="ECO:0000256" key="4">
    <source>
        <dbReference type="ARBA" id="ARBA00022679"/>
    </source>
</evidence>
<dbReference type="GO" id="GO:0007165">
    <property type="term" value="P:signal transduction"/>
    <property type="evidence" value="ECO:0007669"/>
    <property type="project" value="InterPro"/>
</dbReference>
<dbReference type="Pfam" id="PF08447">
    <property type="entry name" value="PAS_3"/>
    <property type="match status" value="1"/>
</dbReference>
<gene>
    <name evidence="10" type="ORF">MNBD_GAMMA20-1053</name>
</gene>
<keyword evidence="4" id="KW-0808">Transferase</keyword>
<sequence>SREQLQQQEVAVLDLIEGFARTALLTSQYDDIQPQLEQLTRNDLIELVVLADEWGIIVAASEPGWVTKSLVEMKDYANYPQLLWKERVLENAAGPLGILGIAFSEAPLIALHDRVQALAIGWSAGGLILILLVSLLSAHVLTRRLERITQTASAVAGGDLCARSSVSGNDEIAELSSVFDGMVSSIRIERDRLAEREQHLSLTLNSIGDGVIVTDAEGRITRMNPVAESLTGWPQGEARGRPLPEVFHIISAITRKPVDNPVDKVLESHHIVGLANHTVLISKDGHEYQIADSGAPIIDEHGNILGIILVFRDVTDAYAQQAALSNSQKMLSEAQRISHVGSWELEPKHDRLHWSEETYRIFELDPDSLSHLSGEPYFAAHIAHFRNTVHPDDLPLLDATYTASVKDHAPFENRHRLQLPDGRIKYVHERGETLYDSDGSPLRSIGTVQDVTERTLVEQELTAYRNTLEERVAARTAELLDANEELEAFAYSVSHDLR</sequence>
<keyword evidence="6" id="KW-0472">Membrane</keyword>
<feature type="non-terminal residue" evidence="10">
    <location>
        <position position="498"/>
    </location>
</feature>
<dbReference type="NCBIfam" id="TIGR00229">
    <property type="entry name" value="sensory_box"/>
    <property type="match status" value="1"/>
</dbReference>
<organism evidence="10">
    <name type="scientific">hydrothermal vent metagenome</name>
    <dbReference type="NCBI Taxonomy" id="652676"/>
    <lineage>
        <taxon>unclassified sequences</taxon>
        <taxon>metagenomes</taxon>
        <taxon>ecological metagenomes</taxon>
    </lineage>
</organism>
<feature type="transmembrane region" description="Helical" evidence="6">
    <location>
        <begin position="117"/>
        <end position="141"/>
    </location>
</feature>
<dbReference type="SMART" id="SM00086">
    <property type="entry name" value="PAC"/>
    <property type="match status" value="2"/>
</dbReference>
<feature type="domain" description="HAMP" evidence="9">
    <location>
        <begin position="139"/>
        <end position="191"/>
    </location>
</feature>
<feature type="non-terminal residue" evidence="10">
    <location>
        <position position="1"/>
    </location>
</feature>
<feature type="domain" description="PAS" evidence="7">
    <location>
        <begin position="196"/>
        <end position="269"/>
    </location>
</feature>
<dbReference type="SMART" id="SM00304">
    <property type="entry name" value="HAMP"/>
    <property type="match status" value="1"/>
</dbReference>
<dbReference type="PROSITE" id="PS50113">
    <property type="entry name" value="PAC"/>
    <property type="match status" value="2"/>
</dbReference>
<evidence type="ECO:0000256" key="1">
    <source>
        <dbReference type="ARBA" id="ARBA00000085"/>
    </source>
</evidence>
<dbReference type="PROSITE" id="PS50885">
    <property type="entry name" value="HAMP"/>
    <property type="match status" value="1"/>
</dbReference>
<keyword evidence="5" id="KW-0418">Kinase</keyword>
<evidence type="ECO:0000313" key="10">
    <source>
        <dbReference type="EMBL" id="VAX00133.1"/>
    </source>
</evidence>
<reference evidence="10" key="1">
    <citation type="submission" date="2018-06" db="EMBL/GenBank/DDBJ databases">
        <authorList>
            <person name="Zhirakovskaya E."/>
        </authorList>
    </citation>
    <scope>NUCLEOTIDE SEQUENCE</scope>
</reference>
<dbReference type="InterPro" id="IPR003660">
    <property type="entry name" value="HAMP_dom"/>
</dbReference>
<evidence type="ECO:0000256" key="3">
    <source>
        <dbReference type="ARBA" id="ARBA00022553"/>
    </source>
</evidence>
<dbReference type="GO" id="GO:0016020">
    <property type="term" value="C:membrane"/>
    <property type="evidence" value="ECO:0007669"/>
    <property type="project" value="InterPro"/>
</dbReference>
<comment type="catalytic activity">
    <reaction evidence="1">
        <text>ATP + protein L-histidine = ADP + protein N-phospho-L-histidine.</text>
        <dbReference type="EC" id="2.7.13.3"/>
    </reaction>
</comment>
<dbReference type="InterPro" id="IPR013767">
    <property type="entry name" value="PAS_fold"/>
</dbReference>
<evidence type="ECO:0000256" key="5">
    <source>
        <dbReference type="ARBA" id="ARBA00022777"/>
    </source>
</evidence>
<dbReference type="EC" id="2.7.13.3" evidence="2"/>
<evidence type="ECO:0000256" key="2">
    <source>
        <dbReference type="ARBA" id="ARBA00012438"/>
    </source>
</evidence>
<dbReference type="Gene3D" id="6.10.340.10">
    <property type="match status" value="1"/>
</dbReference>
<dbReference type="SUPFAM" id="SSF55785">
    <property type="entry name" value="PYP-like sensor domain (PAS domain)"/>
    <property type="match status" value="2"/>
</dbReference>
<dbReference type="InterPro" id="IPR035965">
    <property type="entry name" value="PAS-like_dom_sf"/>
</dbReference>
<dbReference type="InterPro" id="IPR001610">
    <property type="entry name" value="PAC"/>
</dbReference>
<protein>
    <recommendedName>
        <fullName evidence="2">histidine kinase</fullName>
        <ecNumber evidence="2">2.7.13.3</ecNumber>
    </recommendedName>
</protein>
<dbReference type="PANTHER" id="PTHR43304:SF1">
    <property type="entry name" value="PAC DOMAIN-CONTAINING PROTEIN"/>
    <property type="match status" value="1"/>
</dbReference>
<dbReference type="InterPro" id="IPR000700">
    <property type="entry name" value="PAS-assoc_C"/>
</dbReference>
<evidence type="ECO:0000259" key="8">
    <source>
        <dbReference type="PROSITE" id="PS50113"/>
    </source>
</evidence>
<dbReference type="AlphaFoldDB" id="A0A3B1AJD4"/>
<proteinExistence type="predicted"/>
<dbReference type="SUPFAM" id="SSF158472">
    <property type="entry name" value="HAMP domain-like"/>
    <property type="match status" value="1"/>
</dbReference>
<evidence type="ECO:0000259" key="7">
    <source>
        <dbReference type="PROSITE" id="PS50112"/>
    </source>
</evidence>
<name>A0A3B1AJD4_9ZZZZ</name>
<dbReference type="EMBL" id="UOFU01000192">
    <property type="protein sequence ID" value="VAX00133.1"/>
    <property type="molecule type" value="Genomic_DNA"/>
</dbReference>
<dbReference type="GO" id="GO:0006355">
    <property type="term" value="P:regulation of DNA-templated transcription"/>
    <property type="evidence" value="ECO:0007669"/>
    <property type="project" value="InterPro"/>
</dbReference>
<feature type="domain" description="PAC" evidence="8">
    <location>
        <begin position="274"/>
        <end position="326"/>
    </location>
</feature>
<evidence type="ECO:0000256" key="6">
    <source>
        <dbReference type="SAM" id="Phobius"/>
    </source>
</evidence>
<dbReference type="PROSITE" id="PS50112">
    <property type="entry name" value="PAS"/>
    <property type="match status" value="1"/>
</dbReference>
<feature type="domain" description="PAC" evidence="8">
    <location>
        <begin position="411"/>
        <end position="463"/>
    </location>
</feature>
<accession>A0A3B1AJD4</accession>
<dbReference type="CDD" id="cd06225">
    <property type="entry name" value="HAMP"/>
    <property type="match status" value="1"/>
</dbReference>
<dbReference type="InterPro" id="IPR013655">
    <property type="entry name" value="PAS_fold_3"/>
</dbReference>
<dbReference type="Pfam" id="PF00989">
    <property type="entry name" value="PAS"/>
    <property type="match status" value="1"/>
</dbReference>
<dbReference type="Gene3D" id="2.10.70.100">
    <property type="match status" value="1"/>
</dbReference>